<keyword evidence="6 17" id="KW-0547">Nucleotide-binding</keyword>
<dbReference type="HAMAP" id="MF_01965">
    <property type="entry name" value="NADHX_dehydratase"/>
    <property type="match status" value="1"/>
</dbReference>
<evidence type="ECO:0000256" key="13">
    <source>
        <dbReference type="ARBA" id="ARBA00023268"/>
    </source>
</evidence>
<dbReference type="GO" id="GO:0052856">
    <property type="term" value="F:NAD(P)HX epimerase activity"/>
    <property type="evidence" value="ECO:0007669"/>
    <property type="project" value="UniProtKB-UniRule"/>
</dbReference>
<dbReference type="NCBIfam" id="TIGR00196">
    <property type="entry name" value="yjeF_cterm"/>
    <property type="match status" value="1"/>
</dbReference>
<feature type="binding site" evidence="17">
    <location>
        <position position="441"/>
    </location>
    <ligand>
        <name>AMP</name>
        <dbReference type="ChEBI" id="CHEBI:456215"/>
    </ligand>
</feature>
<feature type="domain" description="YjeF C-terminal" evidence="20">
    <location>
        <begin position="223"/>
        <end position="496"/>
    </location>
</feature>
<dbReference type="PIRSF" id="PIRSF017184">
    <property type="entry name" value="Nnr"/>
    <property type="match status" value="1"/>
</dbReference>
<evidence type="ECO:0000259" key="20">
    <source>
        <dbReference type="PROSITE" id="PS51383"/>
    </source>
</evidence>
<feature type="domain" description="YjeF N-terminal" evidence="21">
    <location>
        <begin position="10"/>
        <end position="213"/>
    </location>
</feature>
<dbReference type="InterPro" id="IPR029056">
    <property type="entry name" value="Ribokinase-like"/>
</dbReference>
<evidence type="ECO:0000313" key="23">
    <source>
        <dbReference type="Proteomes" id="UP000185783"/>
    </source>
</evidence>
<comment type="cofactor">
    <cofactor evidence="17">
        <name>Mg(2+)</name>
        <dbReference type="ChEBI" id="CHEBI:18420"/>
    </cofactor>
</comment>
<evidence type="ECO:0000256" key="4">
    <source>
        <dbReference type="ARBA" id="ARBA00009524"/>
    </source>
</evidence>
<dbReference type="SUPFAM" id="SSF53613">
    <property type="entry name" value="Ribokinase-like"/>
    <property type="match status" value="1"/>
</dbReference>
<feature type="binding site" evidence="18">
    <location>
        <position position="159"/>
    </location>
    <ligand>
        <name>K(+)</name>
        <dbReference type="ChEBI" id="CHEBI:29103"/>
    </ligand>
</feature>
<evidence type="ECO:0000256" key="18">
    <source>
        <dbReference type="HAMAP-Rule" id="MF_01966"/>
    </source>
</evidence>
<comment type="catalytic activity">
    <reaction evidence="1 18 19">
        <text>(6R)-NADHX = (6S)-NADHX</text>
        <dbReference type="Rhea" id="RHEA:32215"/>
        <dbReference type="ChEBI" id="CHEBI:64074"/>
        <dbReference type="ChEBI" id="CHEBI:64075"/>
        <dbReference type="EC" id="5.1.99.6"/>
    </reaction>
</comment>
<dbReference type="InterPro" id="IPR004443">
    <property type="entry name" value="YjeF_N_dom"/>
</dbReference>
<feature type="binding site" evidence="18">
    <location>
        <begin position="127"/>
        <end position="133"/>
    </location>
    <ligand>
        <name>(6S)-NADPHX</name>
        <dbReference type="ChEBI" id="CHEBI:64076"/>
    </ligand>
</feature>
<dbReference type="GO" id="GO:0110051">
    <property type="term" value="P:metabolite repair"/>
    <property type="evidence" value="ECO:0007669"/>
    <property type="project" value="TreeGrafter"/>
</dbReference>
<dbReference type="EMBL" id="LVVZ01000019">
    <property type="protein sequence ID" value="OKL43713.1"/>
    <property type="molecule type" value="Genomic_DNA"/>
</dbReference>
<feature type="binding site" evidence="18">
    <location>
        <position position="123"/>
    </location>
    <ligand>
        <name>K(+)</name>
        <dbReference type="ChEBI" id="CHEBI:29103"/>
    </ligand>
</feature>
<feature type="binding site" evidence="18">
    <location>
        <begin position="57"/>
        <end position="61"/>
    </location>
    <ligand>
        <name>(6S)-NADPHX</name>
        <dbReference type="ChEBI" id="CHEBI:64076"/>
    </ligand>
</feature>
<comment type="function">
    <text evidence="14 19">Bifunctional enzyme that catalyzes the epimerization of the S- and R-forms of NAD(P)HX and the dehydration of the S-form of NAD(P)HX at the expense of ADP, which is converted to AMP. This allows the repair of both epimers of NAD(P)HX, a damaged form of NAD(P)H that is a result of enzymatic or heat-dependent hydration.</text>
</comment>
<comment type="function">
    <text evidence="17">Catalyzes the dehydration of the S-form of NAD(P)HX at the expense of ADP, which is converted to AMP. Together with NAD(P)HX epimerase, which catalyzes the epimerization of the S- and R-forms, the enzyme allows the repair of both epimers of NAD(P)HX, a damaged form of NAD(P)H that is a result of enzymatic or heat-dependent hydration.</text>
</comment>
<evidence type="ECO:0000256" key="15">
    <source>
        <dbReference type="ARBA" id="ARBA00048238"/>
    </source>
</evidence>
<comment type="subunit">
    <text evidence="17">Homotetramer.</text>
</comment>
<dbReference type="GO" id="GO:0046872">
    <property type="term" value="F:metal ion binding"/>
    <property type="evidence" value="ECO:0007669"/>
    <property type="project" value="UniProtKB-UniRule"/>
</dbReference>
<feature type="binding site" evidence="17">
    <location>
        <position position="442"/>
    </location>
    <ligand>
        <name>(6S)-NADPHX</name>
        <dbReference type="ChEBI" id="CHEBI:64076"/>
    </ligand>
</feature>
<evidence type="ECO:0000256" key="1">
    <source>
        <dbReference type="ARBA" id="ARBA00000013"/>
    </source>
</evidence>
<comment type="cofactor">
    <cofactor evidence="18 19">
        <name>K(+)</name>
        <dbReference type="ChEBI" id="CHEBI:29103"/>
    </cofactor>
    <text evidence="18 19">Binds 1 potassium ion per subunit.</text>
</comment>
<keyword evidence="23" id="KW-1185">Reference proteome</keyword>
<feature type="binding site" evidence="18">
    <location>
        <position position="58"/>
    </location>
    <ligand>
        <name>K(+)</name>
        <dbReference type="ChEBI" id="CHEBI:29103"/>
    </ligand>
</feature>
<comment type="catalytic activity">
    <reaction evidence="16 17 19">
        <text>(6S)-NADPHX + ADP = AMP + phosphate + NADPH + H(+)</text>
        <dbReference type="Rhea" id="RHEA:32235"/>
        <dbReference type="ChEBI" id="CHEBI:15378"/>
        <dbReference type="ChEBI" id="CHEBI:43474"/>
        <dbReference type="ChEBI" id="CHEBI:57783"/>
        <dbReference type="ChEBI" id="CHEBI:64076"/>
        <dbReference type="ChEBI" id="CHEBI:456215"/>
        <dbReference type="ChEBI" id="CHEBI:456216"/>
        <dbReference type="EC" id="4.2.1.136"/>
    </reaction>
</comment>
<dbReference type="Gene3D" id="3.40.50.10260">
    <property type="entry name" value="YjeF N-terminal domain"/>
    <property type="match status" value="1"/>
</dbReference>
<feature type="binding site" evidence="18">
    <location>
        <position position="156"/>
    </location>
    <ligand>
        <name>(6S)-NADPHX</name>
        <dbReference type="ChEBI" id="CHEBI:64076"/>
    </ligand>
</feature>
<evidence type="ECO:0000256" key="14">
    <source>
        <dbReference type="ARBA" id="ARBA00025153"/>
    </source>
</evidence>
<dbReference type="SUPFAM" id="SSF64153">
    <property type="entry name" value="YjeF N-terminal domain-like"/>
    <property type="match status" value="1"/>
</dbReference>
<comment type="caution">
    <text evidence="22">The sequence shown here is derived from an EMBL/GenBank/DDBJ whole genome shotgun (WGS) entry which is preliminary data.</text>
</comment>
<reference evidence="22 23" key="1">
    <citation type="submission" date="2016-03" db="EMBL/GenBank/DDBJ databases">
        <title>Genome sequence of Nesiotobacter sp. nov., a moderately halophilic alphaproteobacterium isolated from the Yellow Sea, China.</title>
        <authorList>
            <person name="Zhang G."/>
            <person name="Zhang R."/>
        </authorList>
    </citation>
    <scope>NUCLEOTIDE SEQUENCE [LARGE SCALE GENOMIC DNA]</scope>
    <source>
        <strain evidence="22 23">WB1-6</strain>
    </source>
</reference>
<evidence type="ECO:0000256" key="9">
    <source>
        <dbReference type="ARBA" id="ARBA00022958"/>
    </source>
</evidence>
<feature type="binding site" evidence="17">
    <location>
        <position position="258"/>
    </location>
    <ligand>
        <name>(6S)-NADPHX</name>
        <dbReference type="ChEBI" id="CHEBI:64076"/>
    </ligand>
</feature>
<evidence type="ECO:0000256" key="2">
    <source>
        <dbReference type="ARBA" id="ARBA00000909"/>
    </source>
</evidence>
<dbReference type="Proteomes" id="UP000185783">
    <property type="component" value="Unassembled WGS sequence"/>
</dbReference>
<dbReference type="PANTHER" id="PTHR12592:SF0">
    <property type="entry name" value="ATP-DEPENDENT (S)-NAD(P)H-HYDRATE DEHYDRATASE"/>
    <property type="match status" value="1"/>
</dbReference>
<dbReference type="InterPro" id="IPR000631">
    <property type="entry name" value="CARKD"/>
</dbReference>
<dbReference type="Pfam" id="PF03853">
    <property type="entry name" value="YjeF_N"/>
    <property type="match status" value="1"/>
</dbReference>
<comment type="similarity">
    <text evidence="17">Belongs to the NnrD/CARKD family.</text>
</comment>
<evidence type="ECO:0000256" key="7">
    <source>
        <dbReference type="ARBA" id="ARBA00022840"/>
    </source>
</evidence>
<organism evidence="22 23">
    <name type="scientific">Pseudovibrio exalbescens</name>
    <dbReference type="NCBI Taxonomy" id="197461"/>
    <lineage>
        <taxon>Bacteria</taxon>
        <taxon>Pseudomonadati</taxon>
        <taxon>Pseudomonadota</taxon>
        <taxon>Alphaproteobacteria</taxon>
        <taxon>Hyphomicrobiales</taxon>
        <taxon>Stappiaceae</taxon>
        <taxon>Pseudovibrio</taxon>
    </lineage>
</organism>
<evidence type="ECO:0000313" key="22">
    <source>
        <dbReference type="EMBL" id="OKL43713.1"/>
    </source>
</evidence>
<dbReference type="InterPro" id="IPR030677">
    <property type="entry name" value="Nnr"/>
</dbReference>
<comment type="caution">
    <text evidence="17">Lacks conserved residue(s) required for the propagation of feature annotation.</text>
</comment>
<evidence type="ECO:0000256" key="11">
    <source>
        <dbReference type="ARBA" id="ARBA00023235"/>
    </source>
</evidence>
<dbReference type="GO" id="GO:0046496">
    <property type="term" value="P:nicotinamide nucleotide metabolic process"/>
    <property type="evidence" value="ECO:0007669"/>
    <property type="project" value="UniProtKB-UniRule"/>
</dbReference>
<evidence type="ECO:0000256" key="16">
    <source>
        <dbReference type="ARBA" id="ARBA00049209"/>
    </source>
</evidence>
<comment type="function">
    <text evidence="18">Catalyzes the epimerization of the S- and R-forms of NAD(P)HX, a damaged form of NAD(P)H that is a result of enzymatic or heat-dependent hydration. This is a prerequisite for the S-specific NAD(P)H-hydrate dehydratase to allow the repair of both epimers of NAD(P)HX.</text>
</comment>
<feature type="binding site" evidence="17">
    <location>
        <position position="375"/>
    </location>
    <ligand>
        <name>(6S)-NADPHX</name>
        <dbReference type="ChEBI" id="CHEBI:64076"/>
    </ligand>
</feature>
<keyword evidence="7 17" id="KW-0067">ATP-binding</keyword>
<accession>A0A1U7JG46</accession>
<dbReference type="InterPro" id="IPR017953">
    <property type="entry name" value="Carbohydrate_kinase_pred_CS"/>
</dbReference>
<dbReference type="PANTHER" id="PTHR12592">
    <property type="entry name" value="ATP-DEPENDENT (S)-NAD(P)H-HYDRATE DEHYDRATASE FAMILY MEMBER"/>
    <property type="match status" value="1"/>
</dbReference>
<dbReference type="CDD" id="cd01171">
    <property type="entry name" value="YXKO-related"/>
    <property type="match status" value="1"/>
</dbReference>
<dbReference type="PROSITE" id="PS51385">
    <property type="entry name" value="YJEF_N"/>
    <property type="match status" value="1"/>
</dbReference>
<evidence type="ECO:0000256" key="10">
    <source>
        <dbReference type="ARBA" id="ARBA00023027"/>
    </source>
</evidence>
<dbReference type="GO" id="GO:0052855">
    <property type="term" value="F:ADP-dependent NAD(P)H-hydrate dehydratase activity"/>
    <property type="evidence" value="ECO:0007669"/>
    <property type="project" value="UniProtKB-UniRule"/>
</dbReference>
<evidence type="ECO:0000256" key="8">
    <source>
        <dbReference type="ARBA" id="ARBA00022857"/>
    </source>
</evidence>
<dbReference type="PROSITE" id="PS51383">
    <property type="entry name" value="YJEF_C_3"/>
    <property type="match status" value="1"/>
</dbReference>
<dbReference type="STRING" id="197461.A3843_13145"/>
<comment type="catalytic activity">
    <reaction evidence="2 18 19">
        <text>(6R)-NADPHX = (6S)-NADPHX</text>
        <dbReference type="Rhea" id="RHEA:32227"/>
        <dbReference type="ChEBI" id="CHEBI:64076"/>
        <dbReference type="ChEBI" id="CHEBI:64077"/>
        <dbReference type="EC" id="5.1.99.6"/>
    </reaction>
</comment>
<keyword evidence="10 17" id="KW-0520">NAD</keyword>
<dbReference type="EC" id="4.2.1.136" evidence="19"/>
<evidence type="ECO:0000256" key="12">
    <source>
        <dbReference type="ARBA" id="ARBA00023239"/>
    </source>
</evidence>
<evidence type="ECO:0000259" key="21">
    <source>
        <dbReference type="PROSITE" id="PS51385"/>
    </source>
</evidence>
<dbReference type="EC" id="5.1.99.6" evidence="19"/>
<keyword evidence="5 18" id="KW-0479">Metal-binding</keyword>
<evidence type="ECO:0000256" key="17">
    <source>
        <dbReference type="HAMAP-Rule" id="MF_01965"/>
    </source>
</evidence>
<dbReference type="Pfam" id="PF01256">
    <property type="entry name" value="Carb_kinase"/>
    <property type="match status" value="1"/>
</dbReference>
<feature type="binding site" evidence="17">
    <location>
        <begin position="412"/>
        <end position="416"/>
    </location>
    <ligand>
        <name>AMP</name>
        <dbReference type="ChEBI" id="CHEBI:456215"/>
    </ligand>
</feature>
<evidence type="ECO:0000256" key="3">
    <source>
        <dbReference type="ARBA" id="ARBA00006001"/>
    </source>
</evidence>
<name>A0A1U7JG46_9HYPH</name>
<dbReference type="GO" id="GO:0005524">
    <property type="term" value="F:ATP binding"/>
    <property type="evidence" value="ECO:0007669"/>
    <property type="project" value="UniProtKB-UniRule"/>
</dbReference>
<keyword evidence="13" id="KW-0511">Multifunctional enzyme</keyword>
<dbReference type="PROSITE" id="PS01050">
    <property type="entry name" value="YJEF_C_2"/>
    <property type="match status" value="1"/>
</dbReference>
<evidence type="ECO:0000256" key="5">
    <source>
        <dbReference type="ARBA" id="ARBA00022723"/>
    </source>
</evidence>
<dbReference type="NCBIfam" id="TIGR00197">
    <property type="entry name" value="yjeF_nterm"/>
    <property type="match status" value="1"/>
</dbReference>
<keyword evidence="12 17" id="KW-0456">Lyase</keyword>
<comment type="similarity">
    <text evidence="3 19">In the N-terminal section; belongs to the NnrE/AIBP family.</text>
</comment>
<keyword evidence="9 18" id="KW-0630">Potassium</keyword>
<dbReference type="InterPro" id="IPR036652">
    <property type="entry name" value="YjeF_N_dom_sf"/>
</dbReference>
<dbReference type="AlphaFoldDB" id="A0A1U7JG46"/>
<comment type="similarity">
    <text evidence="18">Belongs to the NnrE/AIBP family.</text>
</comment>
<gene>
    <name evidence="18" type="primary">nnrE</name>
    <name evidence="17" type="synonym">nnrD</name>
    <name evidence="22" type="ORF">A3843_13145</name>
</gene>
<evidence type="ECO:0000256" key="6">
    <source>
        <dbReference type="ARBA" id="ARBA00022741"/>
    </source>
</evidence>
<sequence length="500" mass="51917">MHELLEPIEMGKADRLTIEAGRSGMELMEKAGLAVANAASRMTTYERRIVVLAGPGNNGGDAFVAARHLVRRGHVVDLFLLGAPETLKGDAREAYNGLGFVAVPMEQAFGPLQELGPYDLIIDGLFGAGLDRPLEGAALAIAEAINDSQAKVLAIDLPSGLDGRTGQVLGAAVKADATVTFFRAKPGHYIYPGRGLCGALTIAQIGIHETVFPEVAVAAYLNTPELWRAKLPRPSEDGHKYDRGHLVVYSGSVFQTGAARLAAMSGQRVGAGLTTVVAPPDAARIHAAHFSSIMVRSVEGHKALQSLLSDSRINSFVIGPAAGTEAQTRSAVELVASLNRHLVLDADAISVFEGATKALASALQGSSGSCVMTPHMGEFSRLFPDLAHDKKLSKLDQARTASAMIGATVVLKGPDTVIAAPDGRVALNSNGSPWLATGGSGDVLAGIVGGLLAQGVAEFEAAAMAVWLHGAAAQSAGAMLVPEDLIAHLPRAYAQAFEAL</sequence>
<dbReference type="Gene3D" id="3.40.1190.20">
    <property type="match status" value="1"/>
</dbReference>
<dbReference type="HAMAP" id="MF_01966">
    <property type="entry name" value="NADHX_epimerase"/>
    <property type="match status" value="1"/>
</dbReference>
<comment type="similarity">
    <text evidence="4 19">In the C-terminal section; belongs to the NnrD/CARKD family.</text>
</comment>
<proteinExistence type="inferred from homology"/>
<comment type="catalytic activity">
    <reaction evidence="15 17 19">
        <text>(6S)-NADHX + ADP = AMP + phosphate + NADH + H(+)</text>
        <dbReference type="Rhea" id="RHEA:32223"/>
        <dbReference type="ChEBI" id="CHEBI:15378"/>
        <dbReference type="ChEBI" id="CHEBI:43474"/>
        <dbReference type="ChEBI" id="CHEBI:57945"/>
        <dbReference type="ChEBI" id="CHEBI:64074"/>
        <dbReference type="ChEBI" id="CHEBI:456215"/>
        <dbReference type="ChEBI" id="CHEBI:456216"/>
        <dbReference type="EC" id="4.2.1.136"/>
    </reaction>
</comment>
<protein>
    <recommendedName>
        <fullName evidence="19">Bifunctional NAD(P)H-hydrate repair enzyme</fullName>
    </recommendedName>
    <alternativeName>
        <fullName evidence="19">Nicotinamide nucleotide repair protein</fullName>
    </alternativeName>
    <domain>
        <recommendedName>
            <fullName evidence="19">ADP-dependent (S)-NAD(P)H-hydrate dehydratase</fullName>
            <ecNumber evidence="19">4.2.1.136</ecNumber>
        </recommendedName>
        <alternativeName>
            <fullName evidence="19">ADP-dependent NAD(P)HX dehydratase</fullName>
        </alternativeName>
    </domain>
    <domain>
        <recommendedName>
            <fullName evidence="19">NAD(P)H-hydrate epimerase</fullName>
            <ecNumber evidence="19">5.1.99.6</ecNumber>
        </recommendedName>
    </domain>
</protein>
<keyword evidence="11 18" id="KW-0413">Isomerase</keyword>
<dbReference type="RefSeq" id="WP_028480878.1">
    <property type="nucleotide sequence ID" value="NZ_LVVZ01000019.1"/>
</dbReference>
<evidence type="ECO:0000256" key="19">
    <source>
        <dbReference type="PIRNR" id="PIRNR017184"/>
    </source>
</evidence>
<keyword evidence="8 17" id="KW-0521">NADP</keyword>